<dbReference type="InterPro" id="IPR036322">
    <property type="entry name" value="WD40_repeat_dom_sf"/>
</dbReference>
<keyword evidence="1" id="KW-0853">WD repeat</keyword>
<dbReference type="InterPro" id="IPR015943">
    <property type="entry name" value="WD40/YVTN_repeat-like_dom_sf"/>
</dbReference>
<evidence type="ECO:0000256" key="1">
    <source>
        <dbReference type="PROSITE-ProRule" id="PRU00221"/>
    </source>
</evidence>
<dbReference type="SUPFAM" id="SSF50978">
    <property type="entry name" value="WD40 repeat-like"/>
    <property type="match status" value="1"/>
</dbReference>
<name>A0ABM1EU62_PRICU</name>
<dbReference type="PROSITE" id="PS50294">
    <property type="entry name" value="WD_REPEATS_REGION"/>
    <property type="match status" value="1"/>
</dbReference>
<dbReference type="SMART" id="SM00320">
    <property type="entry name" value="WD40"/>
    <property type="match status" value="4"/>
</dbReference>
<organism evidence="2 3">
    <name type="scientific">Priapulus caudatus</name>
    <name type="common">Priapulid worm</name>
    <dbReference type="NCBI Taxonomy" id="37621"/>
    <lineage>
        <taxon>Eukaryota</taxon>
        <taxon>Metazoa</taxon>
        <taxon>Ecdysozoa</taxon>
        <taxon>Scalidophora</taxon>
        <taxon>Priapulida</taxon>
        <taxon>Priapulimorpha</taxon>
        <taxon>Priapulimorphida</taxon>
        <taxon>Priapulidae</taxon>
        <taxon>Priapulus</taxon>
    </lineage>
</organism>
<dbReference type="PANTHER" id="PTHR19878:SF8">
    <property type="entry name" value="AUTOPHAGY-RELATED 16, ISOFORM F"/>
    <property type="match status" value="1"/>
</dbReference>
<dbReference type="Proteomes" id="UP000695022">
    <property type="component" value="Unplaced"/>
</dbReference>
<evidence type="ECO:0000313" key="2">
    <source>
        <dbReference type="Proteomes" id="UP000695022"/>
    </source>
</evidence>
<sequence>MLKDELQALQLTYCKLEERYKELQMHHDDIVSRWMTQKSELADRLNDENDKMFQMQRAKRKVELEDAAKEMQPDIRLSSGSDTMCPRLDGALFGGLATIPSRVLAKQEIHEGEVNALAFSGSGKMFATGGADRKVRLWTESGGVIESKGMLTGSNAPVMSVQFNIEEDMVLAASCDYASRIWTVNDQRPRFTLTRPHFKIKNFLFIKLLSCSRDDTLKIIDLRQEKVLRTLCADGFHVAADWARSAFSPDGQYAVAGSTDSAIYIWSTTTGKVETVLKDKDQSGSVMCCSWHPNGNSLFTCDRNRKLLVWF</sequence>
<feature type="repeat" description="WD" evidence="1">
    <location>
        <begin position="246"/>
        <end position="276"/>
    </location>
</feature>
<dbReference type="CDD" id="cd22887">
    <property type="entry name" value="Atg16_CCD"/>
    <property type="match status" value="1"/>
</dbReference>
<protein>
    <submittedName>
        <fullName evidence="3">Autophagy-related protein 16-like</fullName>
    </submittedName>
</protein>
<evidence type="ECO:0000313" key="3">
    <source>
        <dbReference type="RefSeq" id="XP_014675733.1"/>
    </source>
</evidence>
<accession>A0ABM1EU62</accession>
<dbReference type="PANTHER" id="PTHR19878">
    <property type="entry name" value="AUTOPHAGY PROTEIN 16-LIKE"/>
    <property type="match status" value="1"/>
</dbReference>
<dbReference type="RefSeq" id="XP_014675733.1">
    <property type="nucleotide sequence ID" value="XM_014820247.1"/>
</dbReference>
<keyword evidence="2" id="KW-1185">Reference proteome</keyword>
<dbReference type="InterPro" id="IPR045160">
    <property type="entry name" value="ATG16"/>
</dbReference>
<dbReference type="PROSITE" id="PS50082">
    <property type="entry name" value="WD_REPEATS_2"/>
    <property type="match status" value="3"/>
</dbReference>
<feature type="repeat" description="WD" evidence="1">
    <location>
        <begin position="151"/>
        <end position="192"/>
    </location>
</feature>
<reference evidence="3" key="1">
    <citation type="submission" date="2025-08" db="UniProtKB">
        <authorList>
            <consortium name="RefSeq"/>
        </authorList>
    </citation>
    <scope>IDENTIFICATION</scope>
</reference>
<dbReference type="Pfam" id="PF00400">
    <property type="entry name" value="WD40"/>
    <property type="match status" value="3"/>
</dbReference>
<dbReference type="GeneID" id="106815739"/>
<proteinExistence type="predicted"/>
<gene>
    <name evidence="3" type="primary">LOC106815739</name>
</gene>
<feature type="repeat" description="WD" evidence="1">
    <location>
        <begin position="107"/>
        <end position="138"/>
    </location>
</feature>
<dbReference type="InterPro" id="IPR001680">
    <property type="entry name" value="WD40_rpt"/>
</dbReference>
<dbReference type="Gene3D" id="2.130.10.10">
    <property type="entry name" value="YVTN repeat-like/Quinoprotein amine dehydrogenase"/>
    <property type="match status" value="2"/>
</dbReference>